<evidence type="ECO:0000256" key="1">
    <source>
        <dbReference type="SAM" id="MobiDB-lite"/>
    </source>
</evidence>
<organism evidence="2 3">
    <name type="scientific">Dissostichus eleginoides</name>
    <name type="common">Patagonian toothfish</name>
    <name type="synonym">Dissostichus amissus</name>
    <dbReference type="NCBI Taxonomy" id="100907"/>
    <lineage>
        <taxon>Eukaryota</taxon>
        <taxon>Metazoa</taxon>
        <taxon>Chordata</taxon>
        <taxon>Craniata</taxon>
        <taxon>Vertebrata</taxon>
        <taxon>Euteleostomi</taxon>
        <taxon>Actinopterygii</taxon>
        <taxon>Neopterygii</taxon>
        <taxon>Teleostei</taxon>
        <taxon>Neoteleostei</taxon>
        <taxon>Acanthomorphata</taxon>
        <taxon>Eupercaria</taxon>
        <taxon>Perciformes</taxon>
        <taxon>Notothenioidei</taxon>
        <taxon>Nototheniidae</taxon>
        <taxon>Dissostichus</taxon>
    </lineage>
</organism>
<gene>
    <name evidence="2" type="ORF">KUDE01_020548</name>
</gene>
<proteinExistence type="predicted"/>
<keyword evidence="3" id="KW-1185">Reference proteome</keyword>
<protein>
    <submittedName>
        <fullName evidence="2">RalA-binding protein 1</fullName>
    </submittedName>
</protein>
<feature type="region of interest" description="Disordered" evidence="1">
    <location>
        <begin position="40"/>
        <end position="83"/>
    </location>
</feature>
<accession>A0AAD9C8A7</accession>
<reference evidence="2" key="1">
    <citation type="submission" date="2023-04" db="EMBL/GenBank/DDBJ databases">
        <title>Chromosome-level genome of Chaenocephalus aceratus.</title>
        <authorList>
            <person name="Park H."/>
        </authorList>
    </citation>
    <scope>NUCLEOTIDE SEQUENCE</scope>
    <source>
        <strain evidence="2">DE</strain>
        <tissue evidence="2">Muscle</tissue>
    </source>
</reference>
<dbReference type="EMBL" id="JASDAP010000010">
    <property type="protein sequence ID" value="KAK1895094.1"/>
    <property type="molecule type" value="Genomic_DNA"/>
</dbReference>
<sequence length="83" mass="9720">MEEEKKLLEDLSIHMKHKRIGFFSRRRETEDRDVVLQKMLSKMQEKEMRKKSRRGEPEVRNSSSEETVETEKAAGDSAPAGQQ</sequence>
<evidence type="ECO:0000313" key="2">
    <source>
        <dbReference type="EMBL" id="KAK1895094.1"/>
    </source>
</evidence>
<evidence type="ECO:0000313" key="3">
    <source>
        <dbReference type="Proteomes" id="UP001228049"/>
    </source>
</evidence>
<dbReference type="Proteomes" id="UP001228049">
    <property type="component" value="Unassembled WGS sequence"/>
</dbReference>
<feature type="compositionally biased region" description="Basic and acidic residues" evidence="1">
    <location>
        <begin position="43"/>
        <end position="59"/>
    </location>
</feature>
<dbReference type="AlphaFoldDB" id="A0AAD9C8A7"/>
<comment type="caution">
    <text evidence="2">The sequence shown here is derived from an EMBL/GenBank/DDBJ whole genome shotgun (WGS) entry which is preliminary data.</text>
</comment>
<name>A0AAD9C8A7_DISEL</name>